<dbReference type="RefSeq" id="YP_002518562.1">
    <property type="nucleotide sequence ID" value="NC_011916.1"/>
</dbReference>
<dbReference type="EMBL" id="CP001340">
    <property type="protein sequence ID" value="ACL96654.1"/>
    <property type="molecule type" value="Genomic_DNA"/>
</dbReference>
<keyword evidence="2" id="KW-0479">Metal-binding</keyword>
<keyword evidence="7" id="KW-1185">Reference proteome</keyword>
<dbReference type="GeneID" id="7330783"/>
<dbReference type="Pfam" id="PF04828">
    <property type="entry name" value="GFA"/>
    <property type="match status" value="1"/>
</dbReference>
<dbReference type="OrthoDB" id="7186766at2"/>
<comment type="similarity">
    <text evidence="1">Belongs to the Gfa family.</text>
</comment>
<keyword evidence="4" id="KW-0456">Lyase</keyword>
<dbReference type="PROSITE" id="PS51891">
    <property type="entry name" value="CENP_V_GFA"/>
    <property type="match status" value="1"/>
</dbReference>
<reference evidence="6 7" key="1">
    <citation type="journal article" date="2010" name="J. Bacteriol.">
        <title>The genetic basis of laboratory adaptation in Caulobacter crescentus.</title>
        <authorList>
            <person name="Marks M.E."/>
            <person name="Castro-Rojas C.M."/>
            <person name="Teiling C."/>
            <person name="Du L."/>
            <person name="Kapatral V."/>
            <person name="Walunas T.L."/>
            <person name="Crosson S."/>
        </authorList>
    </citation>
    <scope>NUCLEOTIDE SEQUENCE [LARGE SCALE GENOMIC DNA]</scope>
    <source>
        <strain evidence="7">NA1000 / CB15N</strain>
    </source>
</reference>
<dbReference type="AlphaFoldDB" id="A0A0H3CAZ5"/>
<dbReference type="SMR" id="A0A0H3CAZ5"/>
<dbReference type="InterPro" id="IPR006913">
    <property type="entry name" value="CENP-V/GFA"/>
</dbReference>
<accession>A0A0H3CAZ5</accession>
<dbReference type="PATRIC" id="fig|565050.3.peg.3115"/>
<dbReference type="PANTHER" id="PTHR33337:SF40">
    <property type="entry name" value="CENP-V_GFA DOMAIN-CONTAINING PROTEIN-RELATED"/>
    <property type="match status" value="1"/>
</dbReference>
<sequence>MSKITGGCLCGEVRYEMEGVFNVAVCHCRECQYASGGGPNYIALVPTPAFAFTKGEPRRYTRPGGSGQAVTRIFCADCGTPLVSEIAMPIVAVKLGGLDDPAPYKAGVSVWTCEAQPWHPIDPAAPAFAKNPSG</sequence>
<dbReference type="SUPFAM" id="SSF51316">
    <property type="entry name" value="Mss4-like"/>
    <property type="match status" value="1"/>
</dbReference>
<dbReference type="GO" id="GO:0046872">
    <property type="term" value="F:metal ion binding"/>
    <property type="evidence" value="ECO:0007669"/>
    <property type="project" value="UniProtKB-KW"/>
</dbReference>
<dbReference type="HOGENOM" id="CLU_055491_6_2_5"/>
<evidence type="ECO:0000256" key="3">
    <source>
        <dbReference type="ARBA" id="ARBA00022833"/>
    </source>
</evidence>
<dbReference type="Proteomes" id="UP000001364">
    <property type="component" value="Chromosome"/>
</dbReference>
<evidence type="ECO:0000256" key="2">
    <source>
        <dbReference type="ARBA" id="ARBA00022723"/>
    </source>
</evidence>
<proteinExistence type="inferred from homology"/>
<evidence type="ECO:0000313" key="6">
    <source>
        <dbReference type="EMBL" id="ACL96654.1"/>
    </source>
</evidence>
<name>A0A0H3CAZ5_CAUVN</name>
<dbReference type="GO" id="GO:0016846">
    <property type="term" value="F:carbon-sulfur lyase activity"/>
    <property type="evidence" value="ECO:0007669"/>
    <property type="project" value="InterPro"/>
</dbReference>
<evidence type="ECO:0000259" key="5">
    <source>
        <dbReference type="PROSITE" id="PS51891"/>
    </source>
</evidence>
<gene>
    <name evidence="6" type="ordered locus">CCNA_03189</name>
</gene>
<dbReference type="KEGG" id="ccs:CCNA_03189"/>
<evidence type="ECO:0000256" key="4">
    <source>
        <dbReference type="ARBA" id="ARBA00023239"/>
    </source>
</evidence>
<evidence type="ECO:0000313" key="7">
    <source>
        <dbReference type="Proteomes" id="UP000001364"/>
    </source>
</evidence>
<protein>
    <submittedName>
        <fullName evidence="6">Glutathione-dependent formaldehyde-activating enzyme</fullName>
    </submittedName>
</protein>
<dbReference type="PhylomeDB" id="A0A0H3CAZ5"/>
<keyword evidence="3" id="KW-0862">Zinc</keyword>
<dbReference type="PANTHER" id="PTHR33337">
    <property type="entry name" value="GFA DOMAIN-CONTAINING PROTEIN"/>
    <property type="match status" value="1"/>
</dbReference>
<dbReference type="InterPro" id="IPR011057">
    <property type="entry name" value="Mss4-like_sf"/>
</dbReference>
<organism evidence="6 7">
    <name type="scientific">Caulobacter vibrioides (strain NA1000 / CB15N)</name>
    <name type="common">Caulobacter crescentus</name>
    <dbReference type="NCBI Taxonomy" id="565050"/>
    <lineage>
        <taxon>Bacteria</taxon>
        <taxon>Pseudomonadati</taxon>
        <taxon>Pseudomonadota</taxon>
        <taxon>Alphaproteobacteria</taxon>
        <taxon>Caulobacterales</taxon>
        <taxon>Caulobacteraceae</taxon>
        <taxon>Caulobacter</taxon>
    </lineage>
</organism>
<dbReference type="RefSeq" id="WP_010920928.1">
    <property type="nucleotide sequence ID" value="NC_011916.1"/>
</dbReference>
<evidence type="ECO:0000256" key="1">
    <source>
        <dbReference type="ARBA" id="ARBA00005495"/>
    </source>
</evidence>
<feature type="domain" description="CENP-V/GFA" evidence="5">
    <location>
        <begin position="4"/>
        <end position="105"/>
    </location>
</feature>
<dbReference type="Gene3D" id="3.90.1590.10">
    <property type="entry name" value="glutathione-dependent formaldehyde- activating enzyme (gfa)"/>
    <property type="match status" value="1"/>
</dbReference>